<feature type="domain" description="Heterokaryon incompatibility" evidence="1">
    <location>
        <begin position="23"/>
        <end position="114"/>
    </location>
</feature>
<dbReference type="OrthoDB" id="674604at2759"/>
<evidence type="ECO:0000259" key="2">
    <source>
        <dbReference type="Pfam" id="PF26640"/>
    </source>
</evidence>
<dbReference type="Pfam" id="PF26640">
    <property type="entry name" value="DUF8212"/>
    <property type="match status" value="1"/>
</dbReference>
<evidence type="ECO:0000313" key="3">
    <source>
        <dbReference type="EMBL" id="KAF2681715.1"/>
    </source>
</evidence>
<feature type="domain" description="DUF8212" evidence="2">
    <location>
        <begin position="233"/>
        <end position="254"/>
    </location>
</feature>
<reference evidence="3" key="1">
    <citation type="journal article" date="2020" name="Stud. Mycol.">
        <title>101 Dothideomycetes genomes: a test case for predicting lifestyles and emergence of pathogens.</title>
        <authorList>
            <person name="Haridas S."/>
            <person name="Albert R."/>
            <person name="Binder M."/>
            <person name="Bloem J."/>
            <person name="Labutti K."/>
            <person name="Salamov A."/>
            <person name="Andreopoulos B."/>
            <person name="Baker S."/>
            <person name="Barry K."/>
            <person name="Bills G."/>
            <person name="Bluhm B."/>
            <person name="Cannon C."/>
            <person name="Castanera R."/>
            <person name="Culley D."/>
            <person name="Daum C."/>
            <person name="Ezra D."/>
            <person name="Gonzalez J."/>
            <person name="Henrissat B."/>
            <person name="Kuo A."/>
            <person name="Liang C."/>
            <person name="Lipzen A."/>
            <person name="Lutzoni F."/>
            <person name="Magnuson J."/>
            <person name="Mondo S."/>
            <person name="Nolan M."/>
            <person name="Ohm R."/>
            <person name="Pangilinan J."/>
            <person name="Park H.-J."/>
            <person name="Ramirez L."/>
            <person name="Alfaro M."/>
            <person name="Sun H."/>
            <person name="Tritt A."/>
            <person name="Yoshinaga Y."/>
            <person name="Zwiers L.-H."/>
            <person name="Turgeon B."/>
            <person name="Goodwin S."/>
            <person name="Spatafora J."/>
            <person name="Crous P."/>
            <person name="Grigoriev I."/>
        </authorList>
    </citation>
    <scope>NUCLEOTIDE SEQUENCE</scope>
    <source>
        <strain evidence="3">CBS 122367</strain>
    </source>
</reference>
<dbReference type="Pfam" id="PF06985">
    <property type="entry name" value="HET"/>
    <property type="match status" value="1"/>
</dbReference>
<evidence type="ECO:0000259" key="1">
    <source>
        <dbReference type="Pfam" id="PF06985"/>
    </source>
</evidence>
<protein>
    <submittedName>
        <fullName evidence="3">HET-domain-containing protein</fullName>
    </submittedName>
</protein>
<dbReference type="Proteomes" id="UP000799291">
    <property type="component" value="Unassembled WGS sequence"/>
</dbReference>
<sequence>MRLINASSIRLETFNDESKIPPYAILSHTWGNSEVTFQDLSSLVTSKRRSHVLSSTGYYKIVKTCEQALSEGLAYAWVDTCCIDKTSSSELSEAINSMFRWYKKAEACYAYLDDIDVIFWDKSIDLIDEKDLAKARWFTRGWTLQELIAPRKVVFYIKGWKCVGNKSSMKAKLARITGVNERSLTGFLPNVRVAERMSWAAGRETTKGEDMAYCLMGIFDVNMPLMYGEGGEKAFIRLQEEIMKDSDDQSLFAW</sequence>
<gene>
    <name evidence="3" type="ORF">K458DRAFT_242739</name>
</gene>
<evidence type="ECO:0000313" key="4">
    <source>
        <dbReference type="Proteomes" id="UP000799291"/>
    </source>
</evidence>
<keyword evidence="4" id="KW-1185">Reference proteome</keyword>
<dbReference type="InterPro" id="IPR010730">
    <property type="entry name" value="HET"/>
</dbReference>
<accession>A0A6G1IU76</accession>
<proteinExistence type="predicted"/>
<dbReference type="PANTHER" id="PTHR10622">
    <property type="entry name" value="HET DOMAIN-CONTAINING PROTEIN"/>
    <property type="match status" value="1"/>
</dbReference>
<organism evidence="3 4">
    <name type="scientific">Lentithecium fluviatile CBS 122367</name>
    <dbReference type="NCBI Taxonomy" id="1168545"/>
    <lineage>
        <taxon>Eukaryota</taxon>
        <taxon>Fungi</taxon>
        <taxon>Dikarya</taxon>
        <taxon>Ascomycota</taxon>
        <taxon>Pezizomycotina</taxon>
        <taxon>Dothideomycetes</taxon>
        <taxon>Pleosporomycetidae</taxon>
        <taxon>Pleosporales</taxon>
        <taxon>Massarineae</taxon>
        <taxon>Lentitheciaceae</taxon>
        <taxon>Lentithecium</taxon>
    </lineage>
</organism>
<dbReference type="PANTHER" id="PTHR10622:SF10">
    <property type="entry name" value="HET DOMAIN-CONTAINING PROTEIN"/>
    <property type="match status" value="1"/>
</dbReference>
<dbReference type="EMBL" id="MU005590">
    <property type="protein sequence ID" value="KAF2681715.1"/>
    <property type="molecule type" value="Genomic_DNA"/>
</dbReference>
<dbReference type="InterPro" id="IPR058525">
    <property type="entry name" value="DUF8212"/>
</dbReference>
<feature type="non-terminal residue" evidence="3">
    <location>
        <position position="254"/>
    </location>
</feature>
<dbReference type="AlphaFoldDB" id="A0A6G1IU76"/>
<name>A0A6G1IU76_9PLEO</name>